<evidence type="ECO:0000256" key="10">
    <source>
        <dbReference type="RuleBase" id="RU366046"/>
    </source>
</evidence>
<feature type="domain" description="NAD-dependent epimerase/dehydratase" evidence="11">
    <location>
        <begin position="10"/>
        <end position="258"/>
    </location>
</feature>
<evidence type="ECO:0000259" key="11">
    <source>
        <dbReference type="Pfam" id="PF01370"/>
    </source>
</evidence>
<evidence type="ECO:0000256" key="1">
    <source>
        <dbReference type="ARBA" id="ARBA00000083"/>
    </source>
</evidence>
<keyword evidence="13" id="KW-1185">Reference proteome</keyword>
<dbReference type="InterPro" id="IPR001509">
    <property type="entry name" value="Epimerase_deHydtase"/>
</dbReference>
<dbReference type="CDD" id="cd05247">
    <property type="entry name" value="UDP_G4E_1_SDR_e"/>
    <property type="match status" value="1"/>
</dbReference>
<evidence type="ECO:0000256" key="5">
    <source>
        <dbReference type="ARBA" id="ARBA00013189"/>
    </source>
</evidence>
<comment type="similarity">
    <text evidence="4 10">Belongs to the NAD(P)-dependent epimerase/dehydratase family.</text>
</comment>
<dbReference type="SUPFAM" id="SSF51735">
    <property type="entry name" value="NAD(P)-binding Rossmann-fold domains"/>
    <property type="match status" value="1"/>
</dbReference>
<gene>
    <name evidence="12" type="ORF">GCM10011335_38640</name>
</gene>
<dbReference type="GO" id="GO:0003978">
    <property type="term" value="F:UDP-glucose 4-epimerase activity"/>
    <property type="evidence" value="ECO:0007669"/>
    <property type="project" value="UniProtKB-UniRule"/>
</dbReference>
<evidence type="ECO:0000256" key="3">
    <source>
        <dbReference type="ARBA" id="ARBA00004947"/>
    </source>
</evidence>
<evidence type="ECO:0000313" key="12">
    <source>
        <dbReference type="EMBL" id="GGD31847.1"/>
    </source>
</evidence>
<dbReference type="InterPro" id="IPR036291">
    <property type="entry name" value="NAD(P)-bd_dom_sf"/>
</dbReference>
<reference evidence="12" key="1">
    <citation type="journal article" date="2014" name="Int. J. Syst. Evol. Microbiol.">
        <title>Complete genome sequence of Corynebacterium casei LMG S-19264T (=DSM 44701T), isolated from a smear-ripened cheese.</title>
        <authorList>
            <consortium name="US DOE Joint Genome Institute (JGI-PGF)"/>
            <person name="Walter F."/>
            <person name="Albersmeier A."/>
            <person name="Kalinowski J."/>
            <person name="Ruckert C."/>
        </authorList>
    </citation>
    <scope>NUCLEOTIDE SEQUENCE</scope>
    <source>
        <strain evidence="12">CGMCC 1.15493</strain>
    </source>
</reference>
<evidence type="ECO:0000256" key="6">
    <source>
        <dbReference type="ARBA" id="ARBA00018569"/>
    </source>
</evidence>
<dbReference type="EMBL" id="BMJJ01000010">
    <property type="protein sequence ID" value="GGD31847.1"/>
    <property type="molecule type" value="Genomic_DNA"/>
</dbReference>
<evidence type="ECO:0000256" key="7">
    <source>
        <dbReference type="ARBA" id="ARBA00023027"/>
    </source>
</evidence>
<evidence type="ECO:0000256" key="8">
    <source>
        <dbReference type="ARBA" id="ARBA00023235"/>
    </source>
</evidence>
<dbReference type="Gene3D" id="3.40.50.720">
    <property type="entry name" value="NAD(P)-binding Rossmann-like Domain"/>
    <property type="match status" value="1"/>
</dbReference>
<evidence type="ECO:0000256" key="9">
    <source>
        <dbReference type="ARBA" id="ARBA00023277"/>
    </source>
</evidence>
<dbReference type="Pfam" id="PF01370">
    <property type="entry name" value="Epimerase"/>
    <property type="match status" value="1"/>
</dbReference>
<dbReference type="PANTHER" id="PTHR43725">
    <property type="entry name" value="UDP-GLUCOSE 4-EPIMERASE"/>
    <property type="match status" value="1"/>
</dbReference>
<proteinExistence type="inferred from homology"/>
<evidence type="ECO:0000313" key="13">
    <source>
        <dbReference type="Proteomes" id="UP000613160"/>
    </source>
</evidence>
<comment type="cofactor">
    <cofactor evidence="2 10">
        <name>NAD(+)</name>
        <dbReference type="ChEBI" id="CHEBI:57540"/>
    </cofactor>
</comment>
<dbReference type="AlphaFoldDB" id="A0A916Y5D5"/>
<comment type="caution">
    <text evidence="12">The sequence shown here is derived from an EMBL/GenBank/DDBJ whole genome shotgun (WGS) entry which is preliminary data.</text>
</comment>
<dbReference type="Proteomes" id="UP000613160">
    <property type="component" value="Unassembled WGS sequence"/>
</dbReference>
<dbReference type="RefSeq" id="WP_188853822.1">
    <property type="nucleotide sequence ID" value="NZ_BMJJ01000010.1"/>
</dbReference>
<evidence type="ECO:0000256" key="2">
    <source>
        <dbReference type="ARBA" id="ARBA00001911"/>
    </source>
</evidence>
<keyword evidence="9 10" id="KW-0119">Carbohydrate metabolism</keyword>
<dbReference type="PANTHER" id="PTHR43725:SF53">
    <property type="entry name" value="UDP-ARABINOSE 4-EPIMERASE 1"/>
    <property type="match status" value="1"/>
</dbReference>
<keyword evidence="7 10" id="KW-0520">NAD</keyword>
<name>A0A916Y5D5_9HYPH</name>
<reference evidence="12" key="2">
    <citation type="submission" date="2020-09" db="EMBL/GenBank/DDBJ databases">
        <authorList>
            <person name="Sun Q."/>
            <person name="Zhou Y."/>
        </authorList>
    </citation>
    <scope>NUCLEOTIDE SEQUENCE</scope>
    <source>
        <strain evidence="12">CGMCC 1.15493</strain>
    </source>
</reference>
<dbReference type="Gene3D" id="3.90.25.10">
    <property type="entry name" value="UDP-galactose 4-epimerase, domain 1"/>
    <property type="match status" value="1"/>
</dbReference>
<comment type="pathway">
    <text evidence="3 10">Carbohydrate metabolism; galactose metabolism.</text>
</comment>
<comment type="subunit">
    <text evidence="10">Homodimer.</text>
</comment>
<dbReference type="EC" id="5.1.3.2" evidence="5 10"/>
<dbReference type="NCBIfam" id="TIGR01179">
    <property type="entry name" value="galE"/>
    <property type="match status" value="1"/>
</dbReference>
<accession>A0A916Y5D5</accession>
<protein>
    <recommendedName>
        <fullName evidence="6 10">UDP-glucose 4-epimerase</fullName>
        <ecNumber evidence="5 10">5.1.3.2</ecNumber>
    </recommendedName>
</protein>
<organism evidence="12 13">
    <name type="scientific">Aureimonas glaciei</name>
    <dbReference type="NCBI Taxonomy" id="1776957"/>
    <lineage>
        <taxon>Bacteria</taxon>
        <taxon>Pseudomonadati</taxon>
        <taxon>Pseudomonadota</taxon>
        <taxon>Alphaproteobacteria</taxon>
        <taxon>Hyphomicrobiales</taxon>
        <taxon>Aurantimonadaceae</taxon>
        <taxon>Aureimonas</taxon>
    </lineage>
</organism>
<dbReference type="InterPro" id="IPR005886">
    <property type="entry name" value="UDP_G4E"/>
</dbReference>
<keyword evidence="8 10" id="KW-0413">Isomerase</keyword>
<sequence>MGAQPAKASVVVTGGAGFIGSHCCKALAAAGYTPVTFDNLSTGHRQFVKFGPFEEGDVRDTARLAEVLRTWQPVAVLHFAAAAYVGESVTDPAKYYSNNVEGMVSLLAAMEEAGIRDLIFSSSCATYGIPALLPIDETTAQAPINPYGRTKLIGEMMLRDYAAAGKIRYGILRYFNACGADPDGELFEWHEPETHLLPRMLMAATGMIDLLEIFGTDYDTADGTCVRDYIHVGDLARGHILALQFLLRTQESEAFNLGLGRGHSILDMLGACERVVGVRPPHVFRDRRPGDPPALVADAAKAKRMLGFEPEITDLEAIVRTALMSLRSVQKTLLSGSAR</sequence>
<comment type="catalytic activity">
    <reaction evidence="1 10">
        <text>UDP-alpha-D-glucose = UDP-alpha-D-galactose</text>
        <dbReference type="Rhea" id="RHEA:22168"/>
        <dbReference type="ChEBI" id="CHEBI:58885"/>
        <dbReference type="ChEBI" id="CHEBI:66914"/>
        <dbReference type="EC" id="5.1.3.2"/>
    </reaction>
</comment>
<dbReference type="GO" id="GO:0033499">
    <property type="term" value="P:galactose catabolic process via UDP-galactose, Leloir pathway"/>
    <property type="evidence" value="ECO:0007669"/>
    <property type="project" value="TreeGrafter"/>
</dbReference>
<evidence type="ECO:0000256" key="4">
    <source>
        <dbReference type="ARBA" id="ARBA00007637"/>
    </source>
</evidence>